<dbReference type="CDD" id="cd03801">
    <property type="entry name" value="GT4_PimA-like"/>
    <property type="match status" value="1"/>
</dbReference>
<dbReference type="eggNOG" id="COG0438">
    <property type="taxonomic scope" value="Bacteria"/>
</dbReference>
<dbReference type="InterPro" id="IPR050194">
    <property type="entry name" value="Glycosyltransferase_grp1"/>
</dbReference>
<dbReference type="KEGG" id="dhy:DESAM_21449"/>
<dbReference type="PANTHER" id="PTHR45947">
    <property type="entry name" value="SULFOQUINOVOSYL TRANSFERASE SQD2"/>
    <property type="match status" value="1"/>
</dbReference>
<reference evidence="3 4" key="1">
    <citation type="submission" date="2012-10" db="EMBL/GenBank/DDBJ databases">
        <authorList>
            <person name="Genoscope - CEA"/>
        </authorList>
    </citation>
    <scope>NUCLEOTIDE SEQUENCE [LARGE SCALE GENOMIC DNA]</scope>
    <source>
        <strain evidence="4">AM13 / DSM 14728</strain>
    </source>
</reference>
<dbReference type="STRING" id="1121451.DESAM_21449"/>
<dbReference type="OrthoDB" id="9775208at2"/>
<protein>
    <submittedName>
        <fullName evidence="3">Glycosyl transferase group 1</fullName>
    </submittedName>
</protein>
<evidence type="ECO:0000313" key="3">
    <source>
        <dbReference type="EMBL" id="CCO23726.1"/>
    </source>
</evidence>
<evidence type="ECO:0000259" key="1">
    <source>
        <dbReference type="Pfam" id="PF00534"/>
    </source>
</evidence>
<name>L0RDS2_9BACT</name>
<dbReference type="InterPro" id="IPR001296">
    <property type="entry name" value="Glyco_trans_1"/>
</dbReference>
<dbReference type="PANTHER" id="PTHR45947:SF3">
    <property type="entry name" value="SULFOQUINOVOSYL TRANSFERASE SQD2"/>
    <property type="match status" value="1"/>
</dbReference>
<keyword evidence="3" id="KW-0808">Transferase</keyword>
<dbReference type="Proteomes" id="UP000010808">
    <property type="component" value="Chromosome"/>
</dbReference>
<dbReference type="PATRIC" id="fig|1121451.3.peg.1690"/>
<dbReference type="Gene3D" id="3.40.50.2000">
    <property type="entry name" value="Glycogen Phosphorylase B"/>
    <property type="match status" value="2"/>
</dbReference>
<evidence type="ECO:0000259" key="2">
    <source>
        <dbReference type="Pfam" id="PF13439"/>
    </source>
</evidence>
<keyword evidence="4" id="KW-1185">Reference proteome</keyword>
<accession>L0RDS2</accession>
<dbReference type="SUPFAM" id="SSF53756">
    <property type="entry name" value="UDP-Glycosyltransferase/glycogen phosphorylase"/>
    <property type="match status" value="1"/>
</dbReference>
<dbReference type="GO" id="GO:0016757">
    <property type="term" value="F:glycosyltransferase activity"/>
    <property type="evidence" value="ECO:0007669"/>
    <property type="project" value="TreeGrafter"/>
</dbReference>
<dbReference type="HOGENOM" id="CLU_032290_0_0_7"/>
<dbReference type="AlphaFoldDB" id="L0RDS2"/>
<proteinExistence type="predicted"/>
<dbReference type="EMBL" id="FO203522">
    <property type="protein sequence ID" value="CCO23726.1"/>
    <property type="molecule type" value="Genomic_DNA"/>
</dbReference>
<organism evidence="3 4">
    <name type="scientific">Maridesulfovibrio hydrothermalis AM13 = DSM 14728</name>
    <dbReference type="NCBI Taxonomy" id="1121451"/>
    <lineage>
        <taxon>Bacteria</taxon>
        <taxon>Pseudomonadati</taxon>
        <taxon>Thermodesulfobacteriota</taxon>
        <taxon>Desulfovibrionia</taxon>
        <taxon>Desulfovibrionales</taxon>
        <taxon>Desulfovibrionaceae</taxon>
        <taxon>Maridesulfovibrio</taxon>
    </lineage>
</organism>
<dbReference type="InterPro" id="IPR028098">
    <property type="entry name" value="Glyco_trans_4-like_N"/>
</dbReference>
<gene>
    <name evidence="3" type="ORF">DESAM_21449</name>
</gene>
<sequence>MKVLHIISQTPDFTGSGKYVLEMIKQNKISKNENYLVAGISDDFSLPDHVLSSENCQFIRFGKDLNFPIVGMSDVMPYSSTVCSCLTPEQVKQYKTVFLKKIRQAAAHFSPDIIHTNHLWVASAAARNAVPDIPIVTSCHGTCLRQHRLCPDLGRSLQNPLSKIDRFIALFQEQKEDIQNLLGIDPDRIDVISGGFNPNCFYFEKKQDTPSTVQILYAGKLNASKGVPWLLKSLNMLSTDQFHLHLVGGGSGPEKQQCLELAKPLGTKVTVHGILSHENLAELMRASHIFVLPSFFEGLPLVLLEAMACGCRIITTGLPGSKQLFSETHPDMISMIKLPQLMTIDRPHPKDEPELEAQLAALLKQGIKEVQQGSTPDQEYILKITQPYTWKKIFSRVENVYRKTAGLFIPQTF</sequence>
<dbReference type="RefSeq" id="WP_015336329.1">
    <property type="nucleotide sequence ID" value="NC_020055.1"/>
</dbReference>
<feature type="domain" description="Glycosyltransferase subfamily 4-like N-terminal" evidence="2">
    <location>
        <begin position="95"/>
        <end position="198"/>
    </location>
</feature>
<dbReference type="Pfam" id="PF13439">
    <property type="entry name" value="Glyco_transf_4"/>
    <property type="match status" value="1"/>
</dbReference>
<evidence type="ECO:0000313" key="4">
    <source>
        <dbReference type="Proteomes" id="UP000010808"/>
    </source>
</evidence>
<dbReference type="Pfam" id="PF00534">
    <property type="entry name" value="Glycos_transf_1"/>
    <property type="match status" value="1"/>
</dbReference>
<feature type="domain" description="Glycosyl transferase family 1" evidence="1">
    <location>
        <begin position="211"/>
        <end position="327"/>
    </location>
</feature>